<dbReference type="Pfam" id="PF01650">
    <property type="entry name" value="Peptidase_C13"/>
    <property type="match status" value="1"/>
</dbReference>
<name>A4BJ59_9GAMM</name>
<dbReference type="InterPro" id="IPR001096">
    <property type="entry name" value="Peptidase_C13"/>
</dbReference>
<evidence type="ECO:0000313" key="3">
    <source>
        <dbReference type="Proteomes" id="UP000005953"/>
    </source>
</evidence>
<gene>
    <name evidence="2" type="ORF">MED297_05189</name>
</gene>
<comment type="caution">
    <text evidence="2">The sequence shown here is derived from an EMBL/GenBank/DDBJ whole genome shotgun (WGS) entry which is preliminary data.</text>
</comment>
<organism evidence="2 3">
    <name type="scientific">Reinekea blandensis MED297</name>
    <dbReference type="NCBI Taxonomy" id="314283"/>
    <lineage>
        <taxon>Bacteria</taxon>
        <taxon>Pseudomonadati</taxon>
        <taxon>Pseudomonadota</taxon>
        <taxon>Gammaproteobacteria</taxon>
        <taxon>Oceanospirillales</taxon>
        <taxon>Saccharospirillaceae</taxon>
        <taxon>Reinekea</taxon>
    </lineage>
</organism>
<dbReference type="EMBL" id="AAOE01000031">
    <property type="protein sequence ID" value="EAR07812.1"/>
    <property type="molecule type" value="Genomic_DNA"/>
</dbReference>
<dbReference type="PANTHER" id="PTHR23084:SF263">
    <property type="entry name" value="MORN REPEAT-CONTAINING PROTEIN 1"/>
    <property type="match status" value="1"/>
</dbReference>
<dbReference type="SUPFAM" id="SSF52129">
    <property type="entry name" value="Caspase-like"/>
    <property type="match status" value="1"/>
</dbReference>
<dbReference type="PANTHER" id="PTHR23084">
    <property type="entry name" value="PHOSPHATIDYLINOSITOL-4-PHOSPHATE 5-KINASE RELATED"/>
    <property type="match status" value="1"/>
</dbReference>
<dbReference type="InterPro" id="IPR003409">
    <property type="entry name" value="MORN"/>
</dbReference>
<dbReference type="SMART" id="SM00698">
    <property type="entry name" value="MORN"/>
    <property type="match status" value="8"/>
</dbReference>
<evidence type="ECO:0000313" key="2">
    <source>
        <dbReference type="EMBL" id="EAR07812.1"/>
    </source>
</evidence>
<dbReference type="GO" id="GO:0006508">
    <property type="term" value="P:proteolysis"/>
    <property type="evidence" value="ECO:0007669"/>
    <property type="project" value="InterPro"/>
</dbReference>
<dbReference type="HOGENOM" id="CLU_018767_0_0_6"/>
<reference evidence="2 3" key="1">
    <citation type="submission" date="2006-02" db="EMBL/GenBank/DDBJ databases">
        <authorList>
            <person name="Pinhassi J."/>
            <person name="Pedros-Alio C."/>
            <person name="Ferriera S."/>
            <person name="Johnson J."/>
            <person name="Kravitz S."/>
            <person name="Halpern A."/>
            <person name="Remington K."/>
            <person name="Beeson K."/>
            <person name="Tran B."/>
            <person name="Rogers Y.-H."/>
            <person name="Friedman R."/>
            <person name="Venter J.C."/>
        </authorList>
    </citation>
    <scope>NUCLEOTIDE SEQUENCE [LARGE SCALE GENOMIC DNA]</scope>
    <source>
        <strain evidence="2 3">MED297</strain>
    </source>
</reference>
<dbReference type="SUPFAM" id="SSF82185">
    <property type="entry name" value="Histone H3 K4-specific methyltransferase SET7/9 N-terminal domain"/>
    <property type="match status" value="3"/>
</dbReference>
<dbReference type="InterPro" id="IPR029030">
    <property type="entry name" value="Caspase-like_dom_sf"/>
</dbReference>
<sequence>MPLALAESITLPDGSVYVGELQDQRFHGEGRLTWPDGAYYEGAFRDGRMHGLGERVWSDGRRYVGEFVEGVPAGPGDLTAATGQQSEGQFDNGQLVSGHQIDAYGTRYEGTFENSLLHGTGKVVTADGQVWEGTFEQGELTGAGTYSDGEDERYEGEFQEWSYHGQGALSSNNRTYTGDFQHGMFHGQGVLETAEGMVIEGDFEWGQPSGRMTVTYANGDHYVGYLMGEQRHGQGELTLAESGDTISGQWFQDEQRFQPTGEYQSPAAERALYTQTDLLEKSLQQIAQGDPEQTELYFLGVAGDGSQRVFEREVLFAQQLLEREFQAVDRTQVLINSHETSDEFALATITSITRALEAIAEKMNPEDILFVYMTSHGSRDHQLSLKHPEIELTDLPASHLATVLADLPVQHKIIGISACFSGGFIPELKDPNTLIFTAARADRTSFGCSDDNDFTFFGRAFFEQALPQTHSFRYAFHQAYDLVSEWEKAEGYQQSEPQLHAPEPILSVVDAWLSGLDSYQTPQVSDTAKTRYWLRETVQSVAH</sequence>
<protein>
    <recommendedName>
        <fullName evidence="4">MORN repeat family protein</fullName>
    </recommendedName>
</protein>
<dbReference type="Pfam" id="PF02493">
    <property type="entry name" value="MORN"/>
    <property type="match status" value="7"/>
</dbReference>
<dbReference type="Gene3D" id="3.40.50.1460">
    <property type="match status" value="1"/>
</dbReference>
<accession>A4BJ59</accession>
<dbReference type="AlphaFoldDB" id="A4BJ59"/>
<dbReference type="GO" id="GO:0008233">
    <property type="term" value="F:peptidase activity"/>
    <property type="evidence" value="ECO:0007669"/>
    <property type="project" value="InterPro"/>
</dbReference>
<evidence type="ECO:0000256" key="1">
    <source>
        <dbReference type="ARBA" id="ARBA00022737"/>
    </source>
</evidence>
<dbReference type="STRING" id="314283.MED297_05189"/>
<evidence type="ECO:0008006" key="4">
    <source>
        <dbReference type="Google" id="ProtNLM"/>
    </source>
</evidence>
<proteinExistence type="predicted"/>
<dbReference type="Proteomes" id="UP000005953">
    <property type="component" value="Unassembled WGS sequence"/>
</dbReference>
<keyword evidence="1" id="KW-0677">Repeat</keyword>
<dbReference type="Gene3D" id="2.20.110.10">
    <property type="entry name" value="Histone H3 K4-specific methyltransferase SET7/9 N-terminal domain"/>
    <property type="match status" value="4"/>
</dbReference>
<keyword evidence="3" id="KW-1185">Reference proteome</keyword>